<keyword evidence="1" id="KW-0472">Membrane</keyword>
<sequence length="89" mass="10499">MKKTDEFLLKVNNWIEKNDLFMVPVVLLIISNFVEALNTDIISKIRISIIVVLLFLVVFTYRKYNSKRVKSTVRWFIIALVLSVYKYIG</sequence>
<keyword evidence="1" id="KW-1133">Transmembrane helix</keyword>
<dbReference type="RefSeq" id="WP_210061533.1">
    <property type="nucleotide sequence ID" value="NZ_JAGGLJ010000014.1"/>
</dbReference>
<accession>A0ABS4KFD4</accession>
<proteinExistence type="predicted"/>
<evidence type="ECO:0000256" key="1">
    <source>
        <dbReference type="SAM" id="Phobius"/>
    </source>
</evidence>
<name>A0ABS4KFD4_9FIRM</name>
<evidence type="ECO:0000313" key="3">
    <source>
        <dbReference type="Proteomes" id="UP001519306"/>
    </source>
</evidence>
<organism evidence="2 3">
    <name type="scientific">Peptoniphilus stercorisuis</name>
    <dbReference type="NCBI Taxonomy" id="1436965"/>
    <lineage>
        <taxon>Bacteria</taxon>
        <taxon>Bacillati</taxon>
        <taxon>Bacillota</taxon>
        <taxon>Tissierellia</taxon>
        <taxon>Tissierellales</taxon>
        <taxon>Peptoniphilaceae</taxon>
        <taxon>Peptoniphilus</taxon>
    </lineage>
</organism>
<feature type="transmembrane region" description="Helical" evidence="1">
    <location>
        <begin position="43"/>
        <end position="61"/>
    </location>
</feature>
<protein>
    <submittedName>
        <fullName evidence="2">Positive regulator of sigma E activity</fullName>
    </submittedName>
</protein>
<reference evidence="2 3" key="1">
    <citation type="submission" date="2021-03" db="EMBL/GenBank/DDBJ databases">
        <title>Genomic Encyclopedia of Type Strains, Phase IV (KMG-IV): sequencing the most valuable type-strain genomes for metagenomic binning, comparative biology and taxonomic classification.</title>
        <authorList>
            <person name="Goeker M."/>
        </authorList>
    </citation>
    <scope>NUCLEOTIDE SEQUENCE [LARGE SCALE GENOMIC DNA]</scope>
    <source>
        <strain evidence="2 3">DSM 27563</strain>
    </source>
</reference>
<comment type="caution">
    <text evidence="2">The sequence shown here is derived from an EMBL/GenBank/DDBJ whole genome shotgun (WGS) entry which is preliminary data.</text>
</comment>
<evidence type="ECO:0000313" key="2">
    <source>
        <dbReference type="EMBL" id="MBP2025876.1"/>
    </source>
</evidence>
<dbReference type="EMBL" id="JAGGLJ010000014">
    <property type="protein sequence ID" value="MBP2025876.1"/>
    <property type="molecule type" value="Genomic_DNA"/>
</dbReference>
<feature type="transmembrane region" description="Helical" evidence="1">
    <location>
        <begin position="73"/>
        <end position="88"/>
    </location>
</feature>
<keyword evidence="3" id="KW-1185">Reference proteome</keyword>
<gene>
    <name evidence="2" type="ORF">J2Z71_001425</name>
</gene>
<feature type="transmembrane region" description="Helical" evidence="1">
    <location>
        <begin position="20"/>
        <end position="37"/>
    </location>
</feature>
<dbReference type="Proteomes" id="UP001519306">
    <property type="component" value="Unassembled WGS sequence"/>
</dbReference>
<keyword evidence="1" id="KW-0812">Transmembrane</keyword>